<feature type="binding site" evidence="11">
    <location>
        <position position="549"/>
    </location>
    <ligand>
        <name>Mg(2+)</name>
        <dbReference type="ChEBI" id="CHEBI:18420"/>
        <label>1</label>
    </ligand>
</feature>
<dbReference type="FunFam" id="3.30.1330.10:FF:000004">
    <property type="entry name" value="Phosphoribosylformylglycinamidine synthase subunit PurL"/>
    <property type="match status" value="1"/>
</dbReference>
<protein>
    <recommendedName>
        <fullName evidence="11">Phosphoribosylformylglycinamidine synthase subunit PurL</fullName>
        <shortName evidence="11">FGAM synthase</shortName>
        <ecNumber evidence="11">6.3.5.3</ecNumber>
    </recommendedName>
    <alternativeName>
        <fullName evidence="11">Formylglycinamide ribonucleotide amidotransferase subunit II</fullName>
        <shortName evidence="11">FGAR amidotransferase II</shortName>
        <shortName evidence="11">FGAR-AT II</shortName>
    </alternativeName>
    <alternativeName>
        <fullName evidence="11">Glutamine amidotransferase PurL</fullName>
    </alternativeName>
    <alternativeName>
        <fullName evidence="11">Phosphoribosylformylglycinamidine synthase subunit II</fullName>
    </alternativeName>
</protein>
<feature type="binding site" evidence="11">
    <location>
        <position position="108"/>
    </location>
    <ligand>
        <name>Mg(2+)</name>
        <dbReference type="ChEBI" id="CHEBI:18420"/>
        <label>1</label>
    </ligand>
</feature>
<keyword evidence="5 11" id="KW-0658">Purine biosynthesis</keyword>
<dbReference type="InterPro" id="IPR016188">
    <property type="entry name" value="PurM-like_N"/>
</dbReference>
<feature type="domain" description="PurM-like N-terminal" evidence="13">
    <location>
        <begin position="89"/>
        <end position="203"/>
    </location>
</feature>
<evidence type="ECO:0000256" key="12">
    <source>
        <dbReference type="SAM" id="MobiDB-lite"/>
    </source>
</evidence>
<dbReference type="Pfam" id="PF18072">
    <property type="entry name" value="FGAR-AT_linker"/>
    <property type="match status" value="1"/>
</dbReference>
<dbReference type="PANTHER" id="PTHR43555:SF1">
    <property type="entry name" value="PHOSPHORIBOSYLFORMYLGLYCINAMIDINE SYNTHASE SUBUNIT PURL"/>
    <property type="match status" value="1"/>
</dbReference>
<dbReference type="GO" id="GO:0000287">
    <property type="term" value="F:magnesium ion binding"/>
    <property type="evidence" value="ECO:0007669"/>
    <property type="project" value="UniProtKB-UniRule"/>
</dbReference>
<feature type="binding site" evidence="11">
    <location>
        <position position="106"/>
    </location>
    <ligand>
        <name>ATP</name>
        <dbReference type="ChEBI" id="CHEBI:30616"/>
    </ligand>
</feature>
<accession>A0A235B5H1</accession>
<feature type="region of interest" description="Disordered" evidence="12">
    <location>
        <begin position="1"/>
        <end position="20"/>
    </location>
</feature>
<dbReference type="InterPro" id="IPR036921">
    <property type="entry name" value="PurM-like_N_sf"/>
</dbReference>
<dbReference type="GO" id="GO:0005524">
    <property type="term" value="F:ATP binding"/>
    <property type="evidence" value="ECO:0007669"/>
    <property type="project" value="UniProtKB-UniRule"/>
</dbReference>
<dbReference type="InterPro" id="IPR010918">
    <property type="entry name" value="PurM-like_C_dom"/>
</dbReference>
<gene>
    <name evidence="11" type="primary">purL</name>
    <name evidence="16" type="ORF">CHM34_11660</name>
</gene>
<feature type="binding site" evidence="11">
    <location>
        <position position="548"/>
    </location>
    <ligand>
        <name>ATP</name>
        <dbReference type="ChEBI" id="CHEBI:30616"/>
    </ligand>
</feature>
<dbReference type="CDD" id="cd02204">
    <property type="entry name" value="PurL_repeat2"/>
    <property type="match status" value="1"/>
</dbReference>
<feature type="binding site" evidence="11">
    <location>
        <position position="551"/>
    </location>
    <ligand>
        <name>substrate</name>
    </ligand>
</feature>
<dbReference type="NCBIfam" id="NF002290">
    <property type="entry name" value="PRK01213.1"/>
    <property type="match status" value="1"/>
</dbReference>
<sequence length="759" mass="81542">MVQPNQTQSNTVAHREPTPEMIEKQQLYREVGLTEGEFRQVKGHLGRPPNWTELGIYSVMWSEHCSYKNSKPLLRRFPAEGPRVLQGPGEGAGAIDIGDGQAVVFKIESHNHPSAVEPFQGAATGVGGIIRDVFSMGARPVALLNSLRFGPLEQNRVRYLFGQAVAGIAHYGNVVGIPTVGGEVEFDSSYEGNPLVNAMCVGVLDHKDLQKGVASGIGNPVLYVGASTGRDGIHGATFASEELTENSEEKRPAVQAGDPFMEKLLLEACLELVNQGILIGVQDMGAAGLTCSSAEMAAKGNTGMDLDLDAVPQRETGMTPYEILLSESQERMLLVVEDGREREVKEVLDKWGLSSAVVGRVTDNRRYRICHRGEIVADIPVHTLVDDAPVLHRTGAEPEYYRRFAGVRPEKQMDPIHPQEALKRVLASPNVASKRWVYQQYDHMVRTSTAVRPGSDAAVIVLDGLDKALALSTDGNGRYVYLDPEQGGAIAVAESARNVVCSGAQPVGITDCLNFGSPEKPEVFWQLEGAVNGMSAACRELETPVVGGNVSLYNETQGEPIYPTPVVGMVGLVESRKHITTQSWKQEGDTLLLLGETFAELGGSEWQQTMNGEISGRPPQLDLSKEKRLQKTVLEAIRQGWVTSAHDLSAGGLAVALSESAIGGEQGANVELESDLDASVFLFSESQSRVLLSVSPDVAEEVGKLAASHGVPCTNIGRVGGEKLTIRLNGSTAVELTVKELSAIWEGAIPCAMNPSSTN</sequence>
<dbReference type="GO" id="GO:0005737">
    <property type="term" value="C:cytoplasm"/>
    <property type="evidence" value="ECO:0007669"/>
    <property type="project" value="UniProtKB-SubCell"/>
</dbReference>
<feature type="binding site" evidence="11">
    <location>
        <position position="131"/>
    </location>
    <ligand>
        <name>substrate</name>
    </ligand>
</feature>
<reference evidence="16 17" key="1">
    <citation type="submission" date="2017-07" db="EMBL/GenBank/DDBJ databases">
        <title>The genome sequence of Paludifilum halophilum highlights mechanisms for microbial adaptation to high salt environemnts.</title>
        <authorList>
            <person name="Belbahri L."/>
        </authorList>
    </citation>
    <scope>NUCLEOTIDE SEQUENCE [LARGE SCALE GENOMIC DNA]</scope>
    <source>
        <strain evidence="16 17">DSM 102817</strain>
    </source>
</reference>
<feature type="active site" description="Proton acceptor" evidence="11">
    <location>
        <position position="110"/>
    </location>
</feature>
<comment type="function">
    <text evidence="9 11">Part of the phosphoribosylformylglycinamidine synthase complex involved in the purines biosynthetic pathway. Catalyzes the ATP-dependent conversion of formylglycinamide ribonucleotide (FGAR) and glutamine to yield formylglycinamidine ribonucleotide (FGAM) and glutamate. The FGAM synthase complex is composed of three subunits. PurQ produces an ammonia molecule by converting glutamine to glutamate. PurL transfers the ammonia molecule to FGAR to form FGAM in an ATP-dependent manner. PurS interacts with PurQ and PurL and is thought to assist in the transfer of the ammonia molecule from PurQ to PurL.</text>
</comment>
<evidence type="ECO:0000256" key="5">
    <source>
        <dbReference type="ARBA" id="ARBA00022755"/>
    </source>
</evidence>
<dbReference type="InterPro" id="IPR036676">
    <property type="entry name" value="PurM-like_C_sf"/>
</dbReference>
<evidence type="ECO:0000256" key="2">
    <source>
        <dbReference type="ARBA" id="ARBA00022598"/>
    </source>
</evidence>
<keyword evidence="3 11" id="KW-0479">Metal-binding</keyword>
<dbReference type="Gene3D" id="3.90.650.10">
    <property type="entry name" value="PurM-like C-terminal domain"/>
    <property type="match status" value="2"/>
</dbReference>
<comment type="catalytic activity">
    <reaction evidence="8 11">
        <text>N(2)-formyl-N(1)-(5-phospho-beta-D-ribosyl)glycinamide + L-glutamine + ATP + H2O = 2-formamido-N(1)-(5-O-phospho-beta-D-ribosyl)acetamidine + L-glutamate + ADP + phosphate + H(+)</text>
        <dbReference type="Rhea" id="RHEA:17129"/>
        <dbReference type="ChEBI" id="CHEBI:15377"/>
        <dbReference type="ChEBI" id="CHEBI:15378"/>
        <dbReference type="ChEBI" id="CHEBI:29985"/>
        <dbReference type="ChEBI" id="CHEBI:30616"/>
        <dbReference type="ChEBI" id="CHEBI:43474"/>
        <dbReference type="ChEBI" id="CHEBI:58359"/>
        <dbReference type="ChEBI" id="CHEBI:147286"/>
        <dbReference type="ChEBI" id="CHEBI:147287"/>
        <dbReference type="ChEBI" id="CHEBI:456216"/>
        <dbReference type="EC" id="6.3.5.3"/>
    </reaction>
</comment>
<dbReference type="PANTHER" id="PTHR43555">
    <property type="entry name" value="PHOSPHORIBOSYLFORMYLGLYCINAMIDINE SYNTHASE SUBUNIT PURL"/>
    <property type="match status" value="1"/>
</dbReference>
<evidence type="ECO:0000259" key="14">
    <source>
        <dbReference type="Pfam" id="PF02769"/>
    </source>
</evidence>
<dbReference type="SUPFAM" id="SSF109736">
    <property type="entry name" value="FGAM synthase PurL, linker domain"/>
    <property type="match status" value="1"/>
</dbReference>
<dbReference type="GO" id="GO:0006189">
    <property type="term" value="P:'de novo' IMP biosynthetic process"/>
    <property type="evidence" value="ECO:0007669"/>
    <property type="project" value="UniProtKB-UniRule"/>
</dbReference>
<keyword evidence="7 11" id="KW-0460">Magnesium</keyword>
<dbReference type="UniPathway" id="UPA00074">
    <property type="reaction ID" value="UER00128"/>
</dbReference>
<evidence type="ECO:0000256" key="9">
    <source>
        <dbReference type="ARBA" id="ARBA00059671"/>
    </source>
</evidence>
<dbReference type="InterPro" id="IPR041609">
    <property type="entry name" value="PurL_linker"/>
</dbReference>
<comment type="similarity">
    <text evidence="11">Belongs to the FGAMS family.</text>
</comment>
<evidence type="ECO:0000313" key="16">
    <source>
        <dbReference type="EMBL" id="OYD07543.1"/>
    </source>
</evidence>
<comment type="caution">
    <text evidence="11">Lacks conserved residue(s) required for the propagation of feature annotation.</text>
</comment>
<dbReference type="RefSeq" id="WP_094264778.1">
    <property type="nucleotide sequence ID" value="NZ_NOWF01000006.1"/>
</dbReference>
<evidence type="ECO:0000256" key="6">
    <source>
        <dbReference type="ARBA" id="ARBA00022840"/>
    </source>
</evidence>
<keyword evidence="6 11" id="KW-0067">ATP-binding</keyword>
<comment type="subunit">
    <text evidence="10 11">Monomer. Part of the FGAM synthase complex composed of 1 PurL, 1 PurQ and 2 PurS subunits.</text>
</comment>
<feature type="binding site" evidence="11">
    <location>
        <position position="132"/>
    </location>
    <ligand>
        <name>Mg(2+)</name>
        <dbReference type="ChEBI" id="CHEBI:18420"/>
        <label>2</label>
    </ligand>
</feature>
<dbReference type="Gene3D" id="3.30.1330.10">
    <property type="entry name" value="PurM-like, N-terminal domain"/>
    <property type="match status" value="2"/>
</dbReference>
<dbReference type="Proteomes" id="UP000215459">
    <property type="component" value="Unassembled WGS sequence"/>
</dbReference>
<dbReference type="HAMAP" id="MF_00420">
    <property type="entry name" value="PurL_2"/>
    <property type="match status" value="1"/>
</dbReference>
<feature type="active site" evidence="11">
    <location>
        <position position="64"/>
    </location>
</feature>
<evidence type="ECO:0000256" key="1">
    <source>
        <dbReference type="ARBA" id="ARBA00022490"/>
    </source>
</evidence>
<feature type="binding site" evidence="11">
    <location>
        <position position="283"/>
    </location>
    <ligand>
        <name>Mg(2+)</name>
        <dbReference type="ChEBI" id="CHEBI:18420"/>
        <label>2</label>
    </ligand>
</feature>
<feature type="binding site" evidence="11">
    <location>
        <position position="511"/>
    </location>
    <ligand>
        <name>ATP</name>
        <dbReference type="ChEBI" id="CHEBI:30616"/>
    </ligand>
</feature>
<dbReference type="Pfam" id="PF02769">
    <property type="entry name" value="AIRS_C"/>
    <property type="match status" value="2"/>
</dbReference>
<dbReference type="EC" id="6.3.5.3" evidence="11"/>
<feature type="binding site" evidence="11">
    <location>
        <begin position="327"/>
        <end position="329"/>
    </location>
    <ligand>
        <name>substrate</name>
    </ligand>
</feature>
<dbReference type="AlphaFoldDB" id="A0A235B5H1"/>
<comment type="caution">
    <text evidence="16">The sequence shown here is derived from an EMBL/GenBank/DDBJ whole genome shotgun (WGS) entry which is preliminary data.</text>
</comment>
<dbReference type="InterPro" id="IPR010074">
    <property type="entry name" value="PRibForGlyAmidine_synth_PurL"/>
</dbReference>
<evidence type="ECO:0000256" key="3">
    <source>
        <dbReference type="ARBA" id="ARBA00022723"/>
    </source>
</evidence>
<dbReference type="Pfam" id="PF00586">
    <property type="entry name" value="AIRS"/>
    <property type="match status" value="2"/>
</dbReference>
<dbReference type="SUPFAM" id="SSF56042">
    <property type="entry name" value="PurM C-terminal domain-like"/>
    <property type="match status" value="2"/>
</dbReference>
<feature type="binding site" evidence="11">
    <location>
        <position position="67"/>
    </location>
    <ligand>
        <name>ATP</name>
        <dbReference type="ChEBI" id="CHEBI:30616"/>
    </ligand>
</feature>
<proteinExistence type="inferred from homology"/>
<dbReference type="SUPFAM" id="SSF55326">
    <property type="entry name" value="PurM N-terminal domain-like"/>
    <property type="match status" value="2"/>
</dbReference>
<dbReference type="CDD" id="cd02203">
    <property type="entry name" value="PurL_repeat1"/>
    <property type="match status" value="1"/>
</dbReference>
<keyword evidence="17" id="KW-1185">Reference proteome</keyword>
<dbReference type="OrthoDB" id="9804441at2"/>
<dbReference type="EMBL" id="NOWF01000006">
    <property type="protein sequence ID" value="OYD07543.1"/>
    <property type="molecule type" value="Genomic_DNA"/>
</dbReference>
<evidence type="ECO:0000256" key="7">
    <source>
        <dbReference type="ARBA" id="ARBA00022842"/>
    </source>
</evidence>
<feature type="domain" description="PurM-like N-terminal" evidence="13">
    <location>
        <begin position="454"/>
        <end position="573"/>
    </location>
</feature>
<name>A0A235B5H1_9BACL</name>
<feature type="domain" description="Phosphoribosylformylglycinamidine synthase linker" evidence="15">
    <location>
        <begin position="22"/>
        <end position="68"/>
    </location>
</feature>
<dbReference type="NCBIfam" id="TIGR01736">
    <property type="entry name" value="FGAM_synth_II"/>
    <property type="match status" value="1"/>
</dbReference>
<comment type="pathway">
    <text evidence="11">Purine metabolism; IMP biosynthesis via de novo pathway; 5-amino-1-(5-phospho-D-ribosyl)imidazole from N(2)-formyl-N(1)-(5-phospho-D-ribosyl)glycinamide: step 1/2.</text>
</comment>
<feature type="domain" description="PurM-like C-terminal" evidence="14">
    <location>
        <begin position="218"/>
        <end position="368"/>
    </location>
</feature>
<evidence type="ECO:0000259" key="15">
    <source>
        <dbReference type="Pfam" id="PF18072"/>
    </source>
</evidence>
<evidence type="ECO:0000256" key="11">
    <source>
        <dbReference type="HAMAP-Rule" id="MF_00420"/>
    </source>
</evidence>
<feature type="binding site" evidence="11">
    <location>
        <begin position="109"/>
        <end position="112"/>
    </location>
    <ligand>
        <name>substrate</name>
    </ligand>
</feature>
<evidence type="ECO:0000256" key="8">
    <source>
        <dbReference type="ARBA" id="ARBA00052585"/>
    </source>
</evidence>
<evidence type="ECO:0000256" key="4">
    <source>
        <dbReference type="ARBA" id="ARBA00022741"/>
    </source>
</evidence>
<organism evidence="16 17">
    <name type="scientific">Paludifilum halophilum</name>
    <dbReference type="NCBI Taxonomy" id="1642702"/>
    <lineage>
        <taxon>Bacteria</taxon>
        <taxon>Bacillati</taxon>
        <taxon>Bacillota</taxon>
        <taxon>Bacilli</taxon>
        <taxon>Bacillales</taxon>
        <taxon>Thermoactinomycetaceae</taxon>
        <taxon>Paludifilum</taxon>
    </lineage>
</organism>
<feature type="compositionally biased region" description="Polar residues" evidence="12">
    <location>
        <begin position="1"/>
        <end position="12"/>
    </location>
</feature>
<evidence type="ECO:0000313" key="17">
    <source>
        <dbReference type="Proteomes" id="UP000215459"/>
    </source>
</evidence>
<dbReference type="PIRSF" id="PIRSF001587">
    <property type="entry name" value="FGAM_synthase_II"/>
    <property type="match status" value="1"/>
</dbReference>
<comment type="subcellular location">
    <subcellularLocation>
        <location evidence="11">Cytoplasm</location>
    </subcellularLocation>
</comment>
<keyword evidence="1 11" id="KW-0963">Cytoplasm</keyword>
<evidence type="ECO:0000256" key="10">
    <source>
        <dbReference type="ARBA" id="ARBA00064392"/>
    </source>
</evidence>
<keyword evidence="2 11" id="KW-0436">Ligase</keyword>
<dbReference type="FunFam" id="3.90.650.10:FF:000009">
    <property type="entry name" value="Phosphoribosylformylglycinamidine synthase subunit PurL"/>
    <property type="match status" value="1"/>
</dbReference>
<feature type="domain" description="PurM-like C-terminal" evidence="14">
    <location>
        <begin position="586"/>
        <end position="724"/>
    </location>
</feature>
<keyword evidence="4 11" id="KW-0547">Nucleotide-binding</keyword>
<feature type="binding site" evidence="11">
    <location>
        <position position="255"/>
    </location>
    <ligand>
        <name>substrate</name>
    </ligand>
</feature>
<dbReference type="GO" id="GO:0004642">
    <property type="term" value="F:phosphoribosylformylglycinamidine synthase activity"/>
    <property type="evidence" value="ECO:0007669"/>
    <property type="project" value="UniProtKB-UniRule"/>
</dbReference>
<evidence type="ECO:0000259" key="13">
    <source>
        <dbReference type="Pfam" id="PF00586"/>
    </source>
</evidence>